<evidence type="ECO:0000313" key="2">
    <source>
        <dbReference type="EMBL" id="GAA3595246.1"/>
    </source>
</evidence>
<protein>
    <submittedName>
        <fullName evidence="2">Uncharacterized protein</fullName>
    </submittedName>
</protein>
<dbReference type="EMBL" id="BAABCE010000037">
    <property type="protein sequence ID" value="GAA3595246.1"/>
    <property type="molecule type" value="Genomic_DNA"/>
</dbReference>
<evidence type="ECO:0000256" key="1">
    <source>
        <dbReference type="SAM" id="MobiDB-lite"/>
    </source>
</evidence>
<sequence>MAKQHSSFNRRAKAKAAPPLPAAQRAEEQRRLADGLHRPAPSLAPPSREDAWVQERIAAQEAREAADREARQGAPDENTE</sequence>
<accession>A0ABP6Z0K7</accession>
<keyword evidence="3" id="KW-1185">Reference proteome</keyword>
<evidence type="ECO:0000313" key="3">
    <source>
        <dbReference type="Proteomes" id="UP001500707"/>
    </source>
</evidence>
<dbReference type="Proteomes" id="UP001500707">
    <property type="component" value="Unassembled WGS sequence"/>
</dbReference>
<dbReference type="RefSeq" id="WP_346186719.1">
    <property type="nucleotide sequence ID" value="NZ_BAABCE010000037.1"/>
</dbReference>
<comment type="caution">
    <text evidence="2">The sequence shown here is derived from an EMBL/GenBank/DDBJ whole genome shotgun (WGS) entry which is preliminary data.</text>
</comment>
<proteinExistence type="predicted"/>
<feature type="region of interest" description="Disordered" evidence="1">
    <location>
        <begin position="1"/>
        <end position="80"/>
    </location>
</feature>
<organism evidence="2 3">
    <name type="scientific">Streptomyces osmaniensis</name>
    <dbReference type="NCBI Taxonomy" id="593134"/>
    <lineage>
        <taxon>Bacteria</taxon>
        <taxon>Bacillati</taxon>
        <taxon>Actinomycetota</taxon>
        <taxon>Actinomycetes</taxon>
        <taxon>Kitasatosporales</taxon>
        <taxon>Streptomycetaceae</taxon>
        <taxon>Streptomyces</taxon>
    </lineage>
</organism>
<reference evidence="3" key="1">
    <citation type="journal article" date="2019" name="Int. J. Syst. Evol. Microbiol.">
        <title>The Global Catalogue of Microorganisms (GCM) 10K type strain sequencing project: providing services to taxonomists for standard genome sequencing and annotation.</title>
        <authorList>
            <consortium name="The Broad Institute Genomics Platform"/>
            <consortium name="The Broad Institute Genome Sequencing Center for Infectious Disease"/>
            <person name="Wu L."/>
            <person name="Ma J."/>
        </authorList>
    </citation>
    <scope>NUCLEOTIDE SEQUENCE [LARGE SCALE GENOMIC DNA]</scope>
    <source>
        <strain evidence="3">JCM 17656</strain>
    </source>
</reference>
<feature type="compositionally biased region" description="Basic and acidic residues" evidence="1">
    <location>
        <begin position="25"/>
        <end position="37"/>
    </location>
</feature>
<name>A0ABP6Z0K7_9ACTN</name>
<feature type="compositionally biased region" description="Basic and acidic residues" evidence="1">
    <location>
        <begin position="61"/>
        <end position="71"/>
    </location>
</feature>
<gene>
    <name evidence="2" type="ORF">GCM10022295_90620</name>
</gene>